<organism evidence="1">
    <name type="scientific">human gut metagenome</name>
    <dbReference type="NCBI Taxonomy" id="408170"/>
    <lineage>
        <taxon>unclassified sequences</taxon>
        <taxon>metagenomes</taxon>
        <taxon>organismal metagenomes</taxon>
    </lineage>
</organism>
<gene>
    <name evidence="1" type="ORF">Q604_UNBC18728G0002</name>
</gene>
<protein>
    <recommendedName>
        <fullName evidence="2">Transposase</fullName>
    </recommendedName>
</protein>
<name>W1WMU3_9ZZZZ</name>
<proteinExistence type="predicted"/>
<evidence type="ECO:0000313" key="1">
    <source>
        <dbReference type="EMBL" id="ETJ17759.1"/>
    </source>
</evidence>
<reference evidence="1" key="1">
    <citation type="submission" date="2013-12" db="EMBL/GenBank/DDBJ databases">
        <title>A Varibaculum cambriense genome reconstructed from a premature infant gut community with otherwise low bacterial novelty that shifts toward anaerobic metabolism during the third week of life.</title>
        <authorList>
            <person name="Brown C.T."/>
            <person name="Sharon I."/>
            <person name="Thomas B.C."/>
            <person name="Castelle C.J."/>
            <person name="Morowitz M.J."/>
            <person name="Banfield J.F."/>
        </authorList>
    </citation>
    <scope>NUCLEOTIDE SEQUENCE</scope>
</reference>
<evidence type="ECO:0008006" key="2">
    <source>
        <dbReference type="Google" id="ProtNLM"/>
    </source>
</evidence>
<dbReference type="NCBIfam" id="NF047593">
    <property type="entry name" value="IS66_ISAeme5_TnpA"/>
    <property type="match status" value="1"/>
</dbReference>
<accession>W1WMU3</accession>
<sequence length="99" mass="11445">MNEDKSIDWKSMIEKLSSYSGTIKDFCKENNIPEKQFYYHRRKLADKNKAVFHKIPLKSKDNSIVKNNTKDIKIEVGKATIYIPANEIAVLTAIIRDLS</sequence>
<dbReference type="AlphaFoldDB" id="W1WMU3"/>
<dbReference type="EMBL" id="AZMM01018728">
    <property type="protein sequence ID" value="ETJ17759.1"/>
    <property type="molecule type" value="Genomic_DNA"/>
</dbReference>
<comment type="caution">
    <text evidence="1">The sequence shown here is derived from an EMBL/GenBank/DDBJ whole genome shotgun (WGS) entry which is preliminary data.</text>
</comment>